<name>A0A0F9JPT7_9ZZZZ</name>
<organism evidence="1">
    <name type="scientific">marine sediment metagenome</name>
    <dbReference type="NCBI Taxonomy" id="412755"/>
    <lineage>
        <taxon>unclassified sequences</taxon>
        <taxon>metagenomes</taxon>
        <taxon>ecological metagenomes</taxon>
    </lineage>
</organism>
<comment type="caution">
    <text evidence="1">The sequence shown here is derived from an EMBL/GenBank/DDBJ whole genome shotgun (WGS) entry which is preliminary data.</text>
</comment>
<dbReference type="AlphaFoldDB" id="A0A0F9JPT7"/>
<gene>
    <name evidence="1" type="ORF">LCGC14_1501580</name>
</gene>
<proteinExistence type="predicted"/>
<evidence type="ECO:0000313" key="1">
    <source>
        <dbReference type="EMBL" id="KKM64421.1"/>
    </source>
</evidence>
<protein>
    <submittedName>
        <fullName evidence="1">Uncharacterized protein</fullName>
    </submittedName>
</protein>
<accession>A0A0F9JPT7</accession>
<dbReference type="EMBL" id="LAZR01010903">
    <property type="protein sequence ID" value="KKM64421.1"/>
    <property type="molecule type" value="Genomic_DNA"/>
</dbReference>
<sequence length="69" mass="8038">MMARTKPMRVPQEFEMFIDNLSRDFSEQTGLPRSKSATMRRMAAKLDGRLITKGTDFTFALIGRNKKRR</sequence>
<reference evidence="1" key="1">
    <citation type="journal article" date="2015" name="Nature">
        <title>Complex archaea that bridge the gap between prokaryotes and eukaryotes.</title>
        <authorList>
            <person name="Spang A."/>
            <person name="Saw J.H."/>
            <person name="Jorgensen S.L."/>
            <person name="Zaremba-Niedzwiedzka K."/>
            <person name="Martijn J."/>
            <person name="Lind A.E."/>
            <person name="van Eijk R."/>
            <person name="Schleper C."/>
            <person name="Guy L."/>
            <person name="Ettema T.J."/>
        </authorList>
    </citation>
    <scope>NUCLEOTIDE SEQUENCE</scope>
</reference>